<proteinExistence type="predicted"/>
<dbReference type="KEGG" id="rsz:130495631"/>
<dbReference type="Proteomes" id="UP000504610">
    <property type="component" value="Chromosome 6"/>
</dbReference>
<dbReference type="PANTHER" id="PTHR33116:SF86">
    <property type="entry name" value="REVERSE TRANSCRIPTASE DOMAIN-CONTAINING PROTEIN"/>
    <property type="match status" value="1"/>
</dbReference>
<keyword evidence="1" id="KW-1185">Reference proteome</keyword>
<name>A0A9W3BUS2_RAPSA</name>
<dbReference type="GeneID" id="130495631"/>
<accession>A0A9W3BUS2</accession>
<evidence type="ECO:0000313" key="2">
    <source>
        <dbReference type="RefSeq" id="XP_056843032.1"/>
    </source>
</evidence>
<organism evidence="1 2">
    <name type="scientific">Raphanus sativus</name>
    <name type="common">Radish</name>
    <name type="synonym">Raphanus raphanistrum var. sativus</name>
    <dbReference type="NCBI Taxonomy" id="3726"/>
    <lineage>
        <taxon>Eukaryota</taxon>
        <taxon>Viridiplantae</taxon>
        <taxon>Streptophyta</taxon>
        <taxon>Embryophyta</taxon>
        <taxon>Tracheophyta</taxon>
        <taxon>Spermatophyta</taxon>
        <taxon>Magnoliopsida</taxon>
        <taxon>eudicotyledons</taxon>
        <taxon>Gunneridae</taxon>
        <taxon>Pentapetalae</taxon>
        <taxon>rosids</taxon>
        <taxon>malvids</taxon>
        <taxon>Brassicales</taxon>
        <taxon>Brassicaceae</taxon>
        <taxon>Brassiceae</taxon>
        <taxon>Raphanus</taxon>
    </lineage>
</organism>
<dbReference type="AlphaFoldDB" id="A0A9W3BUS2"/>
<dbReference type="PANTHER" id="PTHR33116">
    <property type="entry name" value="REVERSE TRANSCRIPTASE ZINC-BINDING DOMAIN-CONTAINING PROTEIN-RELATED-RELATED"/>
    <property type="match status" value="1"/>
</dbReference>
<dbReference type="OrthoDB" id="1112049at2759"/>
<sequence>MTCYKLPKDLCDKLTSVLIQFWWSSDANHRKISWGKLCRRKEEGGLGFHDISSFNQALLGKQAWRIWSRPSYAWRSIIHGRELLKEGLVMRIGNGEQTSVWMDKWIIDGVAREPHYRQDAVVDLTLKVSSLPLKPLGLITSWNAVRRL</sequence>
<gene>
    <name evidence="2" type="primary">LOC130495631</name>
</gene>
<dbReference type="RefSeq" id="XP_056843032.1">
    <property type="nucleotide sequence ID" value="XM_056987052.1"/>
</dbReference>
<protein>
    <submittedName>
        <fullName evidence="2">Uncharacterized mitochondrial protein AtMg00310-like</fullName>
    </submittedName>
</protein>
<reference evidence="2" key="2">
    <citation type="submission" date="2025-08" db="UniProtKB">
        <authorList>
            <consortium name="RefSeq"/>
        </authorList>
    </citation>
    <scope>IDENTIFICATION</scope>
    <source>
        <tissue evidence="2">Leaf</tissue>
    </source>
</reference>
<reference evidence="1" key="1">
    <citation type="journal article" date="2019" name="Database">
        <title>The radish genome database (RadishGD): an integrated information resource for radish genomics.</title>
        <authorList>
            <person name="Yu H.J."/>
            <person name="Baek S."/>
            <person name="Lee Y.J."/>
            <person name="Cho A."/>
            <person name="Mun J.H."/>
        </authorList>
    </citation>
    <scope>NUCLEOTIDE SEQUENCE [LARGE SCALE GENOMIC DNA]</scope>
    <source>
        <strain evidence="1">cv. WK10039</strain>
    </source>
</reference>
<evidence type="ECO:0000313" key="1">
    <source>
        <dbReference type="Proteomes" id="UP000504610"/>
    </source>
</evidence>